<name>A0A0B1NYG8_UNCNE</name>
<dbReference type="STRING" id="52586.A0A0B1NYG8"/>
<organism evidence="2 3">
    <name type="scientific">Uncinula necator</name>
    <name type="common">Grape powdery mildew</name>
    <dbReference type="NCBI Taxonomy" id="52586"/>
    <lineage>
        <taxon>Eukaryota</taxon>
        <taxon>Fungi</taxon>
        <taxon>Dikarya</taxon>
        <taxon>Ascomycota</taxon>
        <taxon>Pezizomycotina</taxon>
        <taxon>Leotiomycetes</taxon>
        <taxon>Erysiphales</taxon>
        <taxon>Erysiphaceae</taxon>
        <taxon>Erysiphe</taxon>
    </lineage>
</organism>
<feature type="domain" description="Reverse transcriptase" evidence="1">
    <location>
        <begin position="9"/>
        <end position="79"/>
    </location>
</feature>
<evidence type="ECO:0000313" key="3">
    <source>
        <dbReference type="Proteomes" id="UP000030854"/>
    </source>
</evidence>
<protein>
    <submittedName>
        <fullName evidence="2">Putative te1b-like protein</fullName>
    </submittedName>
</protein>
<dbReference type="InterPro" id="IPR036397">
    <property type="entry name" value="RNaseH_sf"/>
</dbReference>
<dbReference type="PANTHER" id="PTHR33481:SF1">
    <property type="entry name" value="ENDONUCLEASE_EXONUCLEASE_PHOSPHATASE DOMAIN-CONTAINING PROTEIN-RELATED"/>
    <property type="match status" value="1"/>
</dbReference>
<dbReference type="GO" id="GO:0003676">
    <property type="term" value="F:nucleic acid binding"/>
    <property type="evidence" value="ECO:0007669"/>
    <property type="project" value="InterPro"/>
</dbReference>
<dbReference type="InterPro" id="IPR012337">
    <property type="entry name" value="RNaseH-like_sf"/>
</dbReference>
<sequence>MQAQEWPNSIHRWTESFLRNRRVQVRFQDGVTDAKELVCGIPQGSPISPLLFLLYMAEPLRRGNTMAQFSYADDIGILGFGRTLLESPAAAQRAGSTSRHSLAQHMRRLNHVQRGASPKALITAVDACVVPVATYRAEVWCPGLLRPKANGYIKPPTSFHCGLIDKVLHMALRAALPVWRTTPNVVLQREGGIPPARILLEGYRLRLAARLNSLDDRHPLRTRASEICAYSDGSSDGPGRSSWGYVLQRGGTTFQKGNAVLYGGEVYDADIFGATIAFGTAISMKRNEEKIFILLDNQAAVLALQGNRH</sequence>
<dbReference type="OMA" id="YCESDIL"/>
<dbReference type="PANTHER" id="PTHR33481">
    <property type="entry name" value="REVERSE TRANSCRIPTASE"/>
    <property type="match status" value="1"/>
</dbReference>
<dbReference type="Gene3D" id="3.30.420.10">
    <property type="entry name" value="Ribonuclease H-like superfamily/Ribonuclease H"/>
    <property type="match status" value="1"/>
</dbReference>
<dbReference type="EMBL" id="JNVN01005253">
    <property type="protein sequence ID" value="KHJ30080.1"/>
    <property type="molecule type" value="Genomic_DNA"/>
</dbReference>
<gene>
    <name evidence="2" type="ORF">EV44_g3720</name>
</gene>
<proteinExistence type="predicted"/>
<dbReference type="Pfam" id="PF00078">
    <property type="entry name" value="RVT_1"/>
    <property type="match status" value="1"/>
</dbReference>
<dbReference type="Proteomes" id="UP000030854">
    <property type="component" value="Unassembled WGS sequence"/>
</dbReference>
<comment type="caution">
    <text evidence="2">The sequence shown here is derived from an EMBL/GenBank/DDBJ whole genome shotgun (WGS) entry which is preliminary data.</text>
</comment>
<dbReference type="AlphaFoldDB" id="A0A0B1NYG8"/>
<dbReference type="InterPro" id="IPR000477">
    <property type="entry name" value="RT_dom"/>
</dbReference>
<evidence type="ECO:0000259" key="1">
    <source>
        <dbReference type="Pfam" id="PF00078"/>
    </source>
</evidence>
<keyword evidence="3" id="KW-1185">Reference proteome</keyword>
<evidence type="ECO:0000313" key="2">
    <source>
        <dbReference type="EMBL" id="KHJ30080.1"/>
    </source>
</evidence>
<dbReference type="SUPFAM" id="SSF53098">
    <property type="entry name" value="Ribonuclease H-like"/>
    <property type="match status" value="1"/>
</dbReference>
<dbReference type="HOGENOM" id="CLU_900779_0_0_1"/>
<accession>A0A0B1NYG8</accession>
<reference evidence="2 3" key="1">
    <citation type="journal article" date="2014" name="BMC Genomics">
        <title>Adaptive genomic structural variation in the grape powdery mildew pathogen, Erysiphe necator.</title>
        <authorList>
            <person name="Jones L."/>
            <person name="Riaz S."/>
            <person name="Morales-Cruz A."/>
            <person name="Amrine K.C."/>
            <person name="McGuire B."/>
            <person name="Gubler W.D."/>
            <person name="Walker M.A."/>
            <person name="Cantu D."/>
        </authorList>
    </citation>
    <scope>NUCLEOTIDE SEQUENCE [LARGE SCALE GENOMIC DNA]</scope>
    <source>
        <strain evidence="3">c</strain>
    </source>
</reference>